<dbReference type="PROSITE" id="PS01278">
    <property type="entry name" value="MTTASE_RADICAL"/>
    <property type="match status" value="1"/>
</dbReference>
<evidence type="ECO:0000256" key="12">
    <source>
        <dbReference type="ARBA" id="ARBA00031213"/>
    </source>
</evidence>
<dbReference type="Pfam" id="PF04055">
    <property type="entry name" value="Radical_SAM"/>
    <property type="match status" value="1"/>
</dbReference>
<dbReference type="InterPro" id="IPR034557">
    <property type="entry name" value="ThrcA_tRNA_MEthiotransferase"/>
</dbReference>
<keyword evidence="5" id="KW-0963">Cytoplasm</keyword>
<dbReference type="InterPro" id="IPR020612">
    <property type="entry name" value="Methylthiotransferase_CS"/>
</dbReference>
<evidence type="ECO:0000256" key="7">
    <source>
        <dbReference type="ARBA" id="ARBA00022691"/>
    </source>
</evidence>
<dbReference type="SMART" id="SM00729">
    <property type="entry name" value="Elp3"/>
    <property type="match status" value="1"/>
</dbReference>
<dbReference type="InterPro" id="IPR013848">
    <property type="entry name" value="Methylthiotransferase_N"/>
</dbReference>
<proteinExistence type="inferred from homology"/>
<gene>
    <name evidence="16" type="ORF">DWW02_05065</name>
</gene>
<keyword evidence="9" id="KW-0479">Metal-binding</keyword>
<dbReference type="SFLD" id="SFLDS00029">
    <property type="entry name" value="Radical_SAM"/>
    <property type="match status" value="1"/>
</dbReference>
<comment type="similarity">
    <text evidence="14">Belongs to the methylthiotransferase family. MtaB subfamily.</text>
</comment>
<reference evidence="16 17" key="1">
    <citation type="submission" date="2018-08" db="EMBL/GenBank/DDBJ databases">
        <title>A genome reference for cultivated species of the human gut microbiota.</title>
        <authorList>
            <person name="Zou Y."/>
            <person name="Xue W."/>
            <person name="Luo G."/>
        </authorList>
    </citation>
    <scope>NUCLEOTIDE SEQUENCE [LARGE SCALE GENOMIC DNA]</scope>
    <source>
        <strain evidence="16 17">AF14-18</strain>
    </source>
</reference>
<dbReference type="PANTHER" id="PTHR43020">
    <property type="entry name" value="CDK5 REGULATORY SUBUNIT-ASSOCIATED PROTEIN 1"/>
    <property type="match status" value="1"/>
</dbReference>
<evidence type="ECO:0000256" key="2">
    <source>
        <dbReference type="ARBA" id="ARBA00002399"/>
    </source>
</evidence>
<dbReference type="SFLD" id="SFLDG01061">
    <property type="entry name" value="methylthiotransferase"/>
    <property type="match status" value="1"/>
</dbReference>
<comment type="function">
    <text evidence="2">Catalyzes the methylthiolation of N6-threonylcarbamoyladenosine (t(6)A), leading to the formation of 2-methylthio-N6-threonylcarbamoyladenosine (ms(2)t(6)A) at position 37 in tRNAs that read codons beginning with adenine.</text>
</comment>
<dbReference type="FunFam" id="3.80.30.20:FF:000001">
    <property type="entry name" value="tRNA-2-methylthio-N(6)-dimethylallyladenosine synthase 2"/>
    <property type="match status" value="1"/>
</dbReference>
<accession>A0A412ZFY2</accession>
<dbReference type="InterPro" id="IPR038135">
    <property type="entry name" value="Methylthiotransferase_N_sf"/>
</dbReference>
<dbReference type="NCBIfam" id="TIGR00089">
    <property type="entry name" value="MiaB/RimO family radical SAM methylthiotransferase"/>
    <property type="match status" value="1"/>
</dbReference>
<dbReference type="NCBIfam" id="TIGR01579">
    <property type="entry name" value="MiaB-like-C"/>
    <property type="match status" value="1"/>
</dbReference>
<sequence>MPKAALHNLGCKVNAYETEAMQQQLEERGYEIVPFDQKADVYIINTCSVTNIADRKSRQMLHRAKKLNPEAVVVAAGCYVQVASDALKEDDSVDIIVGNNNKARLADILEEYMKDRQGDEGGYVLDIARAREYEELHVSRLGEHTRAFIKVQDGCNQFCSYCIIPYARGRVRSRKPEDVEAEVKGLVARGYREVVLTGIHLSSYGTEHMEGSPVKGGDWDSGPLWDLIERIHRVEGLERIRLGSLEPRIITREFAEKLAGLPEFCPHFHLSLQSGCDATLKRMNRHYTTEDYLRRCGILREIFDHPAITTDVIAGFPGETEEEFEETRRFLETVRFYEMHVFKYSKRQGTRAAVMEDQVSEQVKARRSDVLLELEKTMSREYRERFAGSRVSVLFEEAAEIGGKWYMMGHTPQYVRAALPLEDGMNREEFGGRIMELFASGLLNDEMLKVEFS</sequence>
<keyword evidence="10" id="KW-0408">Iron</keyword>
<dbReference type="Proteomes" id="UP000284543">
    <property type="component" value="Unassembled WGS sequence"/>
</dbReference>
<dbReference type="GO" id="GO:0005829">
    <property type="term" value="C:cytosol"/>
    <property type="evidence" value="ECO:0007669"/>
    <property type="project" value="TreeGrafter"/>
</dbReference>
<keyword evidence="8" id="KW-0819">tRNA processing</keyword>
<dbReference type="PROSITE" id="PS51449">
    <property type="entry name" value="MTTASE_N"/>
    <property type="match status" value="1"/>
</dbReference>
<evidence type="ECO:0000256" key="14">
    <source>
        <dbReference type="ARBA" id="ARBA00061574"/>
    </source>
</evidence>
<dbReference type="GO" id="GO:0046872">
    <property type="term" value="F:metal ion binding"/>
    <property type="evidence" value="ECO:0007669"/>
    <property type="project" value="UniProtKB-KW"/>
</dbReference>
<dbReference type="InterPro" id="IPR023404">
    <property type="entry name" value="rSAM_horseshoe"/>
</dbReference>
<protein>
    <recommendedName>
        <fullName evidence="15">Threonylcarbamoyladenosine tRNA methylthiotransferase MtaB</fullName>
        <ecNumber evidence="3">2.8.4.5</ecNumber>
    </recommendedName>
    <alternativeName>
        <fullName evidence="12">tRNA-t(6)A37 methylthiotransferase</fullName>
    </alternativeName>
</protein>
<name>A0A412ZFY2_9FIRM</name>
<keyword evidence="6 16" id="KW-0808">Transferase</keyword>
<dbReference type="SUPFAM" id="SSF102114">
    <property type="entry name" value="Radical SAM enzymes"/>
    <property type="match status" value="1"/>
</dbReference>
<dbReference type="InterPro" id="IPR006467">
    <property type="entry name" value="MiaB-like_bact"/>
</dbReference>
<evidence type="ECO:0000256" key="8">
    <source>
        <dbReference type="ARBA" id="ARBA00022694"/>
    </source>
</evidence>
<dbReference type="Gene3D" id="3.40.50.12160">
    <property type="entry name" value="Methylthiotransferase, N-terminal domain"/>
    <property type="match status" value="1"/>
</dbReference>
<dbReference type="Gene3D" id="3.80.30.20">
    <property type="entry name" value="tm_1862 like domain"/>
    <property type="match status" value="1"/>
</dbReference>
<dbReference type="RefSeq" id="WP_002567797.1">
    <property type="nucleotide sequence ID" value="NZ_CABKUK010000002.1"/>
</dbReference>
<dbReference type="PANTHER" id="PTHR43020:SF2">
    <property type="entry name" value="MITOCHONDRIAL TRNA METHYLTHIOTRANSFERASE CDK5RAP1"/>
    <property type="match status" value="1"/>
</dbReference>
<comment type="caution">
    <text evidence="16">The sequence shown here is derived from an EMBL/GenBank/DDBJ whole genome shotgun (WGS) entry which is preliminary data.</text>
</comment>
<dbReference type="InterPro" id="IPR005839">
    <property type="entry name" value="Methylthiotransferase"/>
</dbReference>
<evidence type="ECO:0000313" key="17">
    <source>
        <dbReference type="Proteomes" id="UP000284543"/>
    </source>
</evidence>
<evidence type="ECO:0000256" key="3">
    <source>
        <dbReference type="ARBA" id="ARBA00013273"/>
    </source>
</evidence>
<dbReference type="CDD" id="cd01335">
    <property type="entry name" value="Radical_SAM"/>
    <property type="match status" value="1"/>
</dbReference>
<dbReference type="FunFam" id="3.40.50.12160:FF:000004">
    <property type="entry name" value="Threonylcarbamoyladenosine tRNA methylthiotransferase MtaB"/>
    <property type="match status" value="1"/>
</dbReference>
<keyword evidence="7" id="KW-0949">S-adenosyl-L-methionine</keyword>
<dbReference type="GO" id="GO:0051539">
    <property type="term" value="F:4 iron, 4 sulfur cluster binding"/>
    <property type="evidence" value="ECO:0007669"/>
    <property type="project" value="UniProtKB-KW"/>
</dbReference>
<evidence type="ECO:0000256" key="10">
    <source>
        <dbReference type="ARBA" id="ARBA00023004"/>
    </source>
</evidence>
<comment type="catalytic activity">
    <reaction evidence="13">
        <text>N(6)-L-threonylcarbamoyladenosine(37) in tRNA + (sulfur carrier)-SH + AH2 + 2 S-adenosyl-L-methionine = 2-methylsulfanyl-N(6)-L-threonylcarbamoyladenosine(37) in tRNA + (sulfur carrier)-H + 5'-deoxyadenosine + L-methionine + A + S-adenosyl-L-homocysteine + 2 H(+)</text>
        <dbReference type="Rhea" id="RHEA:37075"/>
        <dbReference type="Rhea" id="RHEA-COMP:10163"/>
        <dbReference type="Rhea" id="RHEA-COMP:11092"/>
        <dbReference type="Rhea" id="RHEA-COMP:14737"/>
        <dbReference type="Rhea" id="RHEA-COMP:14739"/>
        <dbReference type="ChEBI" id="CHEBI:13193"/>
        <dbReference type="ChEBI" id="CHEBI:15378"/>
        <dbReference type="ChEBI" id="CHEBI:17319"/>
        <dbReference type="ChEBI" id="CHEBI:17499"/>
        <dbReference type="ChEBI" id="CHEBI:29917"/>
        <dbReference type="ChEBI" id="CHEBI:57844"/>
        <dbReference type="ChEBI" id="CHEBI:57856"/>
        <dbReference type="ChEBI" id="CHEBI:59789"/>
        <dbReference type="ChEBI" id="CHEBI:64428"/>
        <dbReference type="ChEBI" id="CHEBI:74418"/>
        <dbReference type="ChEBI" id="CHEBI:74420"/>
        <dbReference type="EC" id="2.8.4.5"/>
    </reaction>
</comment>
<evidence type="ECO:0000256" key="9">
    <source>
        <dbReference type="ARBA" id="ARBA00022723"/>
    </source>
</evidence>
<dbReference type="InterPro" id="IPR058240">
    <property type="entry name" value="rSAM_sf"/>
</dbReference>
<evidence type="ECO:0000256" key="11">
    <source>
        <dbReference type="ARBA" id="ARBA00023014"/>
    </source>
</evidence>
<dbReference type="SFLD" id="SFLDF00295">
    <property type="entry name" value="threonylcarbamoyladenosine_tRN"/>
    <property type="match status" value="1"/>
</dbReference>
<evidence type="ECO:0000256" key="13">
    <source>
        <dbReference type="ARBA" id="ARBA00051661"/>
    </source>
</evidence>
<keyword evidence="4" id="KW-0004">4Fe-4S</keyword>
<evidence type="ECO:0000256" key="5">
    <source>
        <dbReference type="ARBA" id="ARBA00022490"/>
    </source>
</evidence>
<evidence type="ECO:0000256" key="1">
    <source>
        <dbReference type="ARBA" id="ARBA00001966"/>
    </source>
</evidence>
<dbReference type="GO" id="GO:0035597">
    <property type="term" value="F:tRNA-2-methylthio-N(6)-dimethylallyladenosine(37) synthase activity"/>
    <property type="evidence" value="ECO:0007669"/>
    <property type="project" value="TreeGrafter"/>
</dbReference>
<dbReference type="GO" id="GO:0035598">
    <property type="term" value="F:tRNA (N(6)-L-threonylcarbamoyladenosine(37)-C(2))-methylthiotransferase activity"/>
    <property type="evidence" value="ECO:0007669"/>
    <property type="project" value="UniProtKB-EC"/>
</dbReference>
<dbReference type="EMBL" id="QRZM01000001">
    <property type="protein sequence ID" value="RGV79095.1"/>
    <property type="molecule type" value="Genomic_DNA"/>
</dbReference>
<dbReference type="AlphaFoldDB" id="A0A412ZFY2"/>
<evidence type="ECO:0000256" key="4">
    <source>
        <dbReference type="ARBA" id="ARBA00022485"/>
    </source>
</evidence>
<evidence type="ECO:0000256" key="6">
    <source>
        <dbReference type="ARBA" id="ARBA00022679"/>
    </source>
</evidence>
<dbReference type="Pfam" id="PF00919">
    <property type="entry name" value="UPF0004"/>
    <property type="match status" value="1"/>
</dbReference>
<organism evidence="16 17">
    <name type="scientific">Enterocloster bolteae</name>
    <dbReference type="NCBI Taxonomy" id="208479"/>
    <lineage>
        <taxon>Bacteria</taxon>
        <taxon>Bacillati</taxon>
        <taxon>Bacillota</taxon>
        <taxon>Clostridia</taxon>
        <taxon>Lachnospirales</taxon>
        <taxon>Lachnospiraceae</taxon>
        <taxon>Enterocloster</taxon>
    </lineage>
</organism>
<keyword evidence="11" id="KW-0411">Iron-sulfur</keyword>
<dbReference type="InterPro" id="IPR006638">
    <property type="entry name" value="Elp3/MiaA/NifB-like_rSAM"/>
</dbReference>
<comment type="cofactor">
    <cofactor evidence="1">
        <name>[4Fe-4S] cluster</name>
        <dbReference type="ChEBI" id="CHEBI:49883"/>
    </cofactor>
</comment>
<dbReference type="InterPro" id="IPR007197">
    <property type="entry name" value="rSAM"/>
</dbReference>
<dbReference type="KEGG" id="cbol:CGC65_06150"/>
<dbReference type="PROSITE" id="PS51918">
    <property type="entry name" value="RADICAL_SAM"/>
    <property type="match status" value="1"/>
</dbReference>
<evidence type="ECO:0000256" key="15">
    <source>
        <dbReference type="ARBA" id="ARBA00069898"/>
    </source>
</evidence>
<evidence type="ECO:0000313" key="16">
    <source>
        <dbReference type="EMBL" id="RGV79095.1"/>
    </source>
</evidence>
<dbReference type="EC" id="2.8.4.5" evidence="3"/>
<dbReference type="SFLD" id="SFLDG01082">
    <property type="entry name" value="B12-binding_domain_containing"/>
    <property type="match status" value="1"/>
</dbReference>